<dbReference type="AlphaFoldDB" id="A0A8T0WNL0"/>
<evidence type="ECO:0000313" key="1">
    <source>
        <dbReference type="EMBL" id="KAG2646203.1"/>
    </source>
</evidence>
<protein>
    <submittedName>
        <fullName evidence="1">Uncharacterized protein</fullName>
    </submittedName>
</protein>
<keyword evidence="2" id="KW-1185">Reference proteome</keyword>
<dbReference type="Proteomes" id="UP000823388">
    <property type="component" value="Chromosome 2K"/>
</dbReference>
<comment type="caution">
    <text evidence="1">The sequence shown here is derived from an EMBL/GenBank/DDBJ whole genome shotgun (WGS) entry which is preliminary data.</text>
</comment>
<reference evidence="1 2" key="1">
    <citation type="submission" date="2020-05" db="EMBL/GenBank/DDBJ databases">
        <title>WGS assembly of Panicum virgatum.</title>
        <authorList>
            <person name="Lovell J.T."/>
            <person name="Jenkins J."/>
            <person name="Shu S."/>
            <person name="Juenger T.E."/>
            <person name="Schmutz J."/>
        </authorList>
    </citation>
    <scope>NUCLEOTIDE SEQUENCE [LARGE SCALE GENOMIC DNA]</scope>
    <source>
        <strain evidence="2">cv. AP13</strain>
    </source>
</reference>
<dbReference type="EMBL" id="CM029039">
    <property type="protein sequence ID" value="KAG2646203.1"/>
    <property type="molecule type" value="Genomic_DNA"/>
</dbReference>
<evidence type="ECO:0000313" key="2">
    <source>
        <dbReference type="Proteomes" id="UP000823388"/>
    </source>
</evidence>
<gene>
    <name evidence="1" type="ORF">PVAP13_2KG494205</name>
</gene>
<sequence length="131" mass="14551">MTIKRPEKKRSESQPPIRAHELSKCKLVWWCGGLSPAPAQQLVSDCASLGSGSAACSRQIDGLTTLPVAVTTRWIGERQHRGDTGIDGERTLVILWWRRIDPLWLPGARFDRDRTRLTATTTMLRADAAGD</sequence>
<accession>A0A8T0WNL0</accession>
<organism evidence="1 2">
    <name type="scientific">Panicum virgatum</name>
    <name type="common">Blackwell switchgrass</name>
    <dbReference type="NCBI Taxonomy" id="38727"/>
    <lineage>
        <taxon>Eukaryota</taxon>
        <taxon>Viridiplantae</taxon>
        <taxon>Streptophyta</taxon>
        <taxon>Embryophyta</taxon>
        <taxon>Tracheophyta</taxon>
        <taxon>Spermatophyta</taxon>
        <taxon>Magnoliopsida</taxon>
        <taxon>Liliopsida</taxon>
        <taxon>Poales</taxon>
        <taxon>Poaceae</taxon>
        <taxon>PACMAD clade</taxon>
        <taxon>Panicoideae</taxon>
        <taxon>Panicodae</taxon>
        <taxon>Paniceae</taxon>
        <taxon>Panicinae</taxon>
        <taxon>Panicum</taxon>
        <taxon>Panicum sect. Hiantes</taxon>
    </lineage>
</organism>
<name>A0A8T0WNL0_PANVG</name>
<proteinExistence type="predicted"/>